<dbReference type="Proteomes" id="UP000271272">
    <property type="component" value="Unassembled WGS sequence"/>
</dbReference>
<dbReference type="GO" id="GO:0016301">
    <property type="term" value="F:kinase activity"/>
    <property type="evidence" value="ECO:0007669"/>
    <property type="project" value="UniProtKB-KW"/>
</dbReference>
<evidence type="ECO:0000313" key="17">
    <source>
        <dbReference type="Proteomes" id="UP000271272"/>
    </source>
</evidence>
<evidence type="ECO:0000256" key="7">
    <source>
        <dbReference type="ARBA" id="ARBA00022692"/>
    </source>
</evidence>
<feature type="transmembrane region" description="Helical" evidence="12">
    <location>
        <begin position="260"/>
        <end position="281"/>
    </location>
</feature>
<evidence type="ECO:0000256" key="1">
    <source>
        <dbReference type="ARBA" id="ARBA00004651"/>
    </source>
</evidence>
<organism evidence="16 17">
    <name type="scientific">Actinomyces bowdenii</name>
    <dbReference type="NCBI Taxonomy" id="131109"/>
    <lineage>
        <taxon>Bacteria</taxon>
        <taxon>Bacillati</taxon>
        <taxon>Actinomycetota</taxon>
        <taxon>Actinomycetes</taxon>
        <taxon>Actinomycetales</taxon>
        <taxon>Actinomycetaceae</taxon>
        <taxon>Actinomyces</taxon>
    </lineage>
</organism>
<keyword evidence="17" id="KW-1185">Reference proteome</keyword>
<dbReference type="InterPro" id="IPR018113">
    <property type="entry name" value="PTrfase_EIIB_Cys"/>
</dbReference>
<dbReference type="PANTHER" id="PTHR30175:SF1">
    <property type="entry name" value="PTS SYSTEM ARBUTIN-, CELLOBIOSE-, AND SALICIN-SPECIFIC EIIBC COMPONENT-RELATED"/>
    <property type="match status" value="1"/>
</dbReference>
<dbReference type="GO" id="GO:0008982">
    <property type="term" value="F:protein-N(PI)-phosphohistidine-sugar phosphotransferase activity"/>
    <property type="evidence" value="ECO:0007669"/>
    <property type="project" value="InterPro"/>
</dbReference>
<feature type="domain" description="PTS EIIA type-1" evidence="13">
    <location>
        <begin position="571"/>
        <end position="676"/>
    </location>
</feature>
<dbReference type="CDD" id="cd00212">
    <property type="entry name" value="PTS_IIB_glc"/>
    <property type="match status" value="1"/>
</dbReference>
<dbReference type="InterPro" id="IPR013013">
    <property type="entry name" value="PTS_EIIC_1"/>
</dbReference>
<sequence length="702" mass="72852">MATTTSTPQAILDAVGGAGNIVHLTHCATRLRFELHDASGIDKAAVEAIPGVMGAVPQSGDRYQIIIGGAVQGVYNEISNLPAMKAKGSGGSDADVKAAARAKARGKNAYVDAFFEYLSDSFRPLLPVLLGASLIIAFEAFLDALGVVDFRDDAAKGASWVFVDAMWRSVFYFLPVMVAYNASKKLNIDPWVGTAVMASLLTPNFISLGSTSYTETTEGSGLYTAGRMFSDQVTCTTNATLGTESCVAKIFGLPMQLNDYGGQVFVPLMMVAVLALVYKLLTRIFPANLQMVFVPFFAFVIMMPVTAFVLGPIGVWAGNGIGAGLAWLNGHAPIVFAILIPLIYPFLVPLGLHWPLNALMLVNIQTLGYDFIQGPMGAWNFACFGATAGVLVLAIRDKDKVMRQTASGALAAGLMGGISEPSLYGIHLRFKRIYPRMLVGCAVGGLIVGLGGGLKASTFVFTSLFTIPVFSPVVLYIIAIAAAFATSMTLIIITDYRTKEERAEALAAAGGAAGAVAAEATAPAAEAANEAAAEADSAAAEAPKAALVPGTVTELVAPLAGTVLPLDEVADPVFSSGAVGQGVGVNPEGDIVVTAPADGKVLVAPASGHAYGITLDNGVEILIHVGLDTVNLEGKGFDVKVSQGDRVTAGQELVRVDRKVIEEAGYPLTTPVLVTNTASFASVEVIPSGEVASGAPLLRITG</sequence>
<evidence type="ECO:0000256" key="11">
    <source>
        <dbReference type="PROSITE-ProRule" id="PRU00421"/>
    </source>
</evidence>
<keyword evidence="2" id="KW-0813">Transport</keyword>
<evidence type="ECO:0000259" key="13">
    <source>
        <dbReference type="PROSITE" id="PS51093"/>
    </source>
</evidence>
<dbReference type="InterPro" id="IPR001127">
    <property type="entry name" value="PTS_EIIA_1_perm"/>
</dbReference>
<dbReference type="Pfam" id="PF02378">
    <property type="entry name" value="PTS_EIIC"/>
    <property type="match status" value="1"/>
</dbReference>
<dbReference type="InterPro" id="IPR050558">
    <property type="entry name" value="PTS_Sugar-Specific_Components"/>
</dbReference>
<keyword evidence="3" id="KW-1003">Cell membrane</keyword>
<keyword evidence="9 12" id="KW-1133">Transmembrane helix</keyword>
<keyword evidence="7 12" id="KW-0812">Transmembrane</keyword>
<evidence type="ECO:0000256" key="10">
    <source>
        <dbReference type="ARBA" id="ARBA00023136"/>
    </source>
</evidence>
<dbReference type="OrthoDB" id="9797715at2"/>
<evidence type="ECO:0000256" key="9">
    <source>
        <dbReference type="ARBA" id="ARBA00022989"/>
    </source>
</evidence>
<dbReference type="AlphaFoldDB" id="A0A3P1UMY4"/>
<evidence type="ECO:0000256" key="2">
    <source>
        <dbReference type="ARBA" id="ARBA00022448"/>
    </source>
</evidence>
<dbReference type="PROSITE" id="PS01035">
    <property type="entry name" value="PTS_EIIB_TYPE_1_CYS"/>
    <property type="match status" value="1"/>
</dbReference>
<keyword evidence="4" id="KW-0762">Sugar transport</keyword>
<evidence type="ECO:0000256" key="12">
    <source>
        <dbReference type="SAM" id="Phobius"/>
    </source>
</evidence>
<evidence type="ECO:0000256" key="6">
    <source>
        <dbReference type="ARBA" id="ARBA00022683"/>
    </source>
</evidence>
<dbReference type="PROSITE" id="PS00371">
    <property type="entry name" value="PTS_EIIA_TYPE_1_HIS"/>
    <property type="match status" value="1"/>
</dbReference>
<dbReference type="PROSITE" id="PS51098">
    <property type="entry name" value="PTS_EIIB_TYPE_1"/>
    <property type="match status" value="1"/>
</dbReference>
<feature type="transmembrane region" description="Helical" evidence="12">
    <location>
        <begin position="437"/>
        <end position="461"/>
    </location>
</feature>
<keyword evidence="5" id="KW-0808">Transferase</keyword>
<dbReference type="Pfam" id="PF00367">
    <property type="entry name" value="PTS_EIIB"/>
    <property type="match status" value="1"/>
</dbReference>
<dbReference type="FunFam" id="2.70.70.10:FF:000001">
    <property type="entry name" value="PTS system glucose-specific IIA component"/>
    <property type="match status" value="1"/>
</dbReference>
<dbReference type="NCBIfam" id="TIGR00830">
    <property type="entry name" value="PTBA"/>
    <property type="match status" value="1"/>
</dbReference>
<dbReference type="PROSITE" id="PS51093">
    <property type="entry name" value="PTS_EIIA_TYPE_1"/>
    <property type="match status" value="1"/>
</dbReference>
<feature type="active site" description="Phosphocysteine intermediate; for EIIB activity" evidence="11">
    <location>
        <position position="27"/>
    </location>
</feature>
<protein>
    <submittedName>
        <fullName evidence="16">PTS beta-glucoside transporter subunit EIIBCA</fullName>
    </submittedName>
</protein>
<dbReference type="Gene3D" id="3.30.1360.60">
    <property type="entry name" value="Glucose permease domain IIB"/>
    <property type="match status" value="1"/>
</dbReference>
<evidence type="ECO:0000256" key="4">
    <source>
        <dbReference type="ARBA" id="ARBA00022597"/>
    </source>
</evidence>
<dbReference type="GO" id="GO:0005886">
    <property type="term" value="C:plasma membrane"/>
    <property type="evidence" value="ECO:0007669"/>
    <property type="project" value="UniProtKB-SubCell"/>
</dbReference>
<dbReference type="InterPro" id="IPR011055">
    <property type="entry name" value="Dup_hybrid_motif"/>
</dbReference>
<comment type="subcellular location">
    <subcellularLocation>
        <location evidence="1">Cell membrane</location>
        <topology evidence="1">Multi-pass membrane protein</topology>
    </subcellularLocation>
</comment>
<gene>
    <name evidence="16" type="ORF">EII10_12280</name>
</gene>
<feature type="transmembrane region" description="Helical" evidence="12">
    <location>
        <begin position="293"/>
        <end position="318"/>
    </location>
</feature>
<dbReference type="SUPFAM" id="SSF51261">
    <property type="entry name" value="Duplicated hybrid motif"/>
    <property type="match status" value="1"/>
</dbReference>
<reference evidence="16 17" key="1">
    <citation type="submission" date="2018-11" db="EMBL/GenBank/DDBJ databases">
        <title>Genomes From Bacteria Associated with the Canine Oral Cavity: a Test Case for Automated Genome-Based Taxonomic Assignment.</title>
        <authorList>
            <person name="Coil D.A."/>
            <person name="Jospin G."/>
            <person name="Darling A.E."/>
            <person name="Wallis C."/>
            <person name="Davis I.J."/>
            <person name="Harris S."/>
            <person name="Eisen J.A."/>
            <person name="Holcombe L.J."/>
            <person name="O'Flynn C."/>
        </authorList>
    </citation>
    <scope>NUCLEOTIDE SEQUENCE [LARGE SCALE GENOMIC DNA]</scope>
    <source>
        <strain evidence="16 17">OH5050</strain>
    </source>
</reference>
<proteinExistence type="predicted"/>
<keyword evidence="10 12" id="KW-0472">Membrane</keyword>
<keyword evidence="6" id="KW-0598">Phosphotransferase system</keyword>
<evidence type="ECO:0000259" key="14">
    <source>
        <dbReference type="PROSITE" id="PS51098"/>
    </source>
</evidence>
<evidence type="ECO:0000256" key="5">
    <source>
        <dbReference type="ARBA" id="ARBA00022679"/>
    </source>
</evidence>
<feature type="transmembrane region" description="Helical" evidence="12">
    <location>
        <begin position="324"/>
        <end position="347"/>
    </location>
</feature>
<dbReference type="Pfam" id="PF00358">
    <property type="entry name" value="PTS_EIIA_1"/>
    <property type="match status" value="1"/>
</dbReference>
<evidence type="ECO:0000259" key="15">
    <source>
        <dbReference type="PROSITE" id="PS51103"/>
    </source>
</evidence>
<evidence type="ECO:0000256" key="8">
    <source>
        <dbReference type="ARBA" id="ARBA00022777"/>
    </source>
</evidence>
<accession>A0A3P1UMY4</accession>
<dbReference type="RefSeq" id="WP_124934773.1">
    <property type="nucleotide sequence ID" value="NZ_RQZC01000034.1"/>
</dbReference>
<feature type="transmembrane region" description="Helical" evidence="12">
    <location>
        <begin position="378"/>
        <end position="395"/>
    </location>
</feature>
<keyword evidence="8" id="KW-0418">Kinase</keyword>
<dbReference type="GO" id="GO:0009401">
    <property type="term" value="P:phosphoenolpyruvate-dependent sugar phosphotransferase system"/>
    <property type="evidence" value="ECO:0007669"/>
    <property type="project" value="UniProtKB-KW"/>
</dbReference>
<feature type="domain" description="PTS EIIB type-1" evidence="14">
    <location>
        <begin position="5"/>
        <end position="88"/>
    </location>
</feature>
<dbReference type="PANTHER" id="PTHR30175">
    <property type="entry name" value="PHOSPHOTRANSFERASE SYSTEM TRANSPORT PROTEIN"/>
    <property type="match status" value="1"/>
</dbReference>
<feature type="transmembrane region" description="Helical" evidence="12">
    <location>
        <begin position="125"/>
        <end position="148"/>
    </location>
</feature>
<dbReference type="InterPro" id="IPR003352">
    <property type="entry name" value="PTS_EIIC"/>
</dbReference>
<dbReference type="InterPro" id="IPR001996">
    <property type="entry name" value="PTS_IIB_1"/>
</dbReference>
<dbReference type="PROSITE" id="PS51103">
    <property type="entry name" value="PTS_EIIC_TYPE_1"/>
    <property type="match status" value="1"/>
</dbReference>
<dbReference type="SUPFAM" id="SSF55604">
    <property type="entry name" value="Glucose permease domain IIB"/>
    <property type="match status" value="1"/>
</dbReference>
<feature type="transmembrane region" description="Helical" evidence="12">
    <location>
        <begin position="473"/>
        <end position="493"/>
    </location>
</feature>
<dbReference type="Gene3D" id="2.70.70.10">
    <property type="entry name" value="Glucose Permease (Domain IIA)"/>
    <property type="match status" value="1"/>
</dbReference>
<name>A0A3P1UMY4_9ACTO</name>
<evidence type="ECO:0000313" key="16">
    <source>
        <dbReference type="EMBL" id="RRD22968.1"/>
    </source>
</evidence>
<dbReference type="InterPro" id="IPR036878">
    <property type="entry name" value="Glu_permease_IIB"/>
</dbReference>
<feature type="transmembrane region" description="Helical" evidence="12">
    <location>
        <begin position="160"/>
        <end position="180"/>
    </location>
</feature>
<evidence type="ECO:0000256" key="3">
    <source>
        <dbReference type="ARBA" id="ARBA00022475"/>
    </source>
</evidence>
<dbReference type="EMBL" id="RQZC01000034">
    <property type="protein sequence ID" value="RRD22968.1"/>
    <property type="molecule type" value="Genomic_DNA"/>
</dbReference>
<feature type="domain" description="PTS EIIC type-1" evidence="15">
    <location>
        <begin position="116"/>
        <end position="510"/>
    </location>
</feature>
<comment type="caution">
    <text evidence="16">The sequence shown here is derived from an EMBL/GenBank/DDBJ whole genome shotgun (WGS) entry which is preliminary data.</text>
</comment>